<reference evidence="10" key="1">
    <citation type="journal article" date="2011" name="Genome Biol.">
        <title>Comparative and functional genomics provide insights into the pathogenicity of dermatophytic fungi.</title>
        <authorList>
            <person name="Burmester A."/>
            <person name="Shelest E."/>
            <person name="Gloeckner G."/>
            <person name="Heddergott C."/>
            <person name="Schindler S."/>
            <person name="Staib P."/>
            <person name="Heidel A."/>
            <person name="Felder M."/>
            <person name="Petzold A."/>
            <person name="Szafranski K."/>
            <person name="Feuermann M."/>
            <person name="Pedruzzi I."/>
            <person name="Priebe S."/>
            <person name="Groth M."/>
            <person name="Winkler R."/>
            <person name="Li W."/>
            <person name="Kniemeyer O."/>
            <person name="Schroeckh V."/>
            <person name="Hertweck C."/>
            <person name="Hube B."/>
            <person name="White T.C."/>
            <person name="Platzer M."/>
            <person name="Guthke R."/>
            <person name="Heitman J."/>
            <person name="Woestemeyer J."/>
            <person name="Zipfel P.F."/>
            <person name="Monod M."/>
            <person name="Brakhage A.A."/>
        </authorList>
    </citation>
    <scope>NUCLEOTIDE SEQUENCE [LARGE SCALE GENOMIC DNA]</scope>
    <source>
        <strain evidence="10">HKI 0517</strain>
    </source>
</reference>
<comment type="subcellular location">
    <subcellularLocation>
        <location evidence="1">Membrane</location>
        <topology evidence="1">Multi-pass membrane protein</topology>
    </subcellularLocation>
</comment>
<gene>
    <name evidence="9" type="ORF">TRV_00795</name>
</gene>
<name>D4D148_TRIVH</name>
<dbReference type="RefSeq" id="XP_003024991.1">
    <property type="nucleotide sequence ID" value="XM_003024945.1"/>
</dbReference>
<dbReference type="GO" id="GO:0016020">
    <property type="term" value="C:membrane"/>
    <property type="evidence" value="ECO:0007669"/>
    <property type="project" value="UniProtKB-SubCell"/>
</dbReference>
<evidence type="ECO:0000256" key="2">
    <source>
        <dbReference type="ARBA" id="ARBA00022692"/>
    </source>
</evidence>
<evidence type="ECO:0000256" key="7">
    <source>
        <dbReference type="SAM" id="Phobius"/>
    </source>
</evidence>
<evidence type="ECO:0000256" key="1">
    <source>
        <dbReference type="ARBA" id="ARBA00004141"/>
    </source>
</evidence>
<evidence type="ECO:0000256" key="6">
    <source>
        <dbReference type="SAM" id="MobiDB-lite"/>
    </source>
</evidence>
<proteinExistence type="inferred from homology"/>
<feature type="transmembrane region" description="Helical" evidence="7">
    <location>
        <begin position="130"/>
        <end position="150"/>
    </location>
</feature>
<accession>D4D148</accession>
<feature type="transmembrane region" description="Helical" evidence="7">
    <location>
        <begin position="96"/>
        <end position="118"/>
    </location>
</feature>
<dbReference type="HOGENOM" id="CLU_028200_3_7_1"/>
<dbReference type="GeneID" id="9580481"/>
<protein>
    <submittedName>
        <fullName evidence="9">Integral membrane protein</fullName>
    </submittedName>
</protein>
<feature type="compositionally biased region" description="Polar residues" evidence="6">
    <location>
        <begin position="393"/>
        <end position="410"/>
    </location>
</feature>
<feature type="region of interest" description="Disordered" evidence="6">
    <location>
        <begin position="285"/>
        <end position="308"/>
    </location>
</feature>
<feature type="region of interest" description="Disordered" evidence="6">
    <location>
        <begin position="470"/>
        <end position="497"/>
    </location>
</feature>
<organism evidence="9 10">
    <name type="scientific">Trichophyton verrucosum (strain HKI 0517)</name>
    <dbReference type="NCBI Taxonomy" id="663202"/>
    <lineage>
        <taxon>Eukaryota</taxon>
        <taxon>Fungi</taxon>
        <taxon>Dikarya</taxon>
        <taxon>Ascomycota</taxon>
        <taxon>Pezizomycotina</taxon>
        <taxon>Eurotiomycetes</taxon>
        <taxon>Eurotiomycetidae</taxon>
        <taxon>Onygenales</taxon>
        <taxon>Arthrodermataceae</taxon>
        <taxon>Trichophyton</taxon>
    </lineage>
</organism>
<dbReference type="PANTHER" id="PTHR33048:SF164">
    <property type="entry name" value="INTEGRAL MEMBRANE PROTEIN-RELATED"/>
    <property type="match status" value="1"/>
</dbReference>
<evidence type="ECO:0000313" key="9">
    <source>
        <dbReference type="EMBL" id="EFE44380.1"/>
    </source>
</evidence>
<evidence type="ECO:0000256" key="3">
    <source>
        <dbReference type="ARBA" id="ARBA00022989"/>
    </source>
</evidence>
<dbReference type="Proteomes" id="UP000008383">
    <property type="component" value="Unassembled WGS sequence"/>
</dbReference>
<feature type="transmembrane region" description="Helical" evidence="7">
    <location>
        <begin position="17"/>
        <end position="39"/>
    </location>
</feature>
<dbReference type="PANTHER" id="PTHR33048">
    <property type="entry name" value="PTH11-LIKE INTEGRAL MEMBRANE PROTEIN (AFU_ORTHOLOGUE AFUA_5G11245)"/>
    <property type="match status" value="1"/>
</dbReference>
<evidence type="ECO:0000256" key="5">
    <source>
        <dbReference type="ARBA" id="ARBA00038359"/>
    </source>
</evidence>
<dbReference type="KEGG" id="tve:TRV_00795"/>
<keyword evidence="3 7" id="KW-1133">Transmembrane helix</keyword>
<dbReference type="InterPro" id="IPR052337">
    <property type="entry name" value="SAT4-like"/>
</dbReference>
<feature type="transmembrane region" description="Helical" evidence="7">
    <location>
        <begin position="250"/>
        <end position="274"/>
    </location>
</feature>
<evidence type="ECO:0000256" key="4">
    <source>
        <dbReference type="ARBA" id="ARBA00023136"/>
    </source>
</evidence>
<feature type="transmembrane region" description="Helical" evidence="7">
    <location>
        <begin position="51"/>
        <end position="76"/>
    </location>
</feature>
<dbReference type="AlphaFoldDB" id="D4D148"/>
<dbReference type="Pfam" id="PF20684">
    <property type="entry name" value="Fung_rhodopsin"/>
    <property type="match status" value="1"/>
</dbReference>
<keyword evidence="10" id="KW-1185">Reference proteome</keyword>
<comment type="similarity">
    <text evidence="5">Belongs to the SAT4 family.</text>
</comment>
<evidence type="ECO:0000259" key="8">
    <source>
        <dbReference type="Pfam" id="PF20684"/>
    </source>
</evidence>
<sequence>MILPEEPPDGDVNKGHIIIILTWTGFSISLLLVIARIWTRVKVVRAFGWDDGFIILALACAVVNAAMVTTSIAHGTGRHQFYLTKEEAMQADKYNWISQGFHVASTNWAKVSIMLFLLRIIGHATRQAPYFYGGMVFLSVVNFVCIFTIYGQCMPVESLWDHSIKGKCWNPRIQRDFAFFTGAVSAASDLALAIYPMRLISKLQMPFRVKLGLAAIFALGFVAVGASVVKTIFLSRLSARADYSWNTIDLVFWLCIEQYLIMIAACIPMLGPLVKLILREATSRATGSSGSTSWPRSMLRKPATKRKPRPYWATDTSLYGTKEEGTTIYGVNPNMKTRCYPLNSYHSGVEQQTTTESQEAIVQGTDGQRDAIVKVSEVHVKIESLEPDRRSSRSVTFENSAMTSNSNENTQKSKSEKIEEVPYGVLAYGEFWELFGFAREKLAAYSGLGCLSMDGVYLFLFILRNNDDDKREEFNDENPPGGVIRRDRANRSPRFPT</sequence>
<dbReference type="InterPro" id="IPR049326">
    <property type="entry name" value="Rhodopsin_dom_fungi"/>
</dbReference>
<feature type="domain" description="Rhodopsin" evidence="8">
    <location>
        <begin position="35"/>
        <end position="275"/>
    </location>
</feature>
<comment type="caution">
    <text evidence="9">The sequence shown here is derived from an EMBL/GenBank/DDBJ whole genome shotgun (WGS) entry which is preliminary data.</text>
</comment>
<dbReference type="EMBL" id="ACYE01000050">
    <property type="protein sequence ID" value="EFE44380.1"/>
    <property type="molecule type" value="Genomic_DNA"/>
</dbReference>
<feature type="region of interest" description="Disordered" evidence="6">
    <location>
        <begin position="385"/>
        <end position="416"/>
    </location>
</feature>
<feature type="compositionally biased region" description="Basic residues" evidence="6">
    <location>
        <begin position="298"/>
        <end position="308"/>
    </location>
</feature>
<keyword evidence="2 7" id="KW-0812">Transmembrane</keyword>
<keyword evidence="4 7" id="KW-0472">Membrane</keyword>
<dbReference type="OrthoDB" id="4682787at2759"/>
<evidence type="ECO:0000313" key="10">
    <source>
        <dbReference type="Proteomes" id="UP000008383"/>
    </source>
</evidence>
<feature type="transmembrane region" description="Helical" evidence="7">
    <location>
        <begin position="209"/>
        <end position="230"/>
    </location>
</feature>